<sequence>MATTSGMSRASAIPAKSCLKRPRNAPSPGSAESSPPTKKHVTFGVSVEVSIPQEGQGMQKTKKPSLLPPMPSRPEDESDQITLARKRTALCQKLLPVRNNMLKLKKSKTVDAEDMDAESLARIFLTGASRADNEEDATLLKDAVAKMYRDIFAKGSYCEDQDAAQGSEAVPNDNETVGKTAGLSTIEATSTSETDQYSTQATATSNEGTDFEANNAAEHGQVKVADARVCRIRNKEKWIVDSRATVEGQLDLQHATSVAEWWKIPILHREPCVKSLAPPLLGANRSTVAHGVRPLVTLLGQRQPSPAPIMPRKEISIAQTDNTIDYDSHKGDEKCNTSSNETQREHHRLVFHHGRLVGILTFRPPASIERQIREAPPIILGPMDAIEASISVAQ</sequence>
<dbReference type="AlphaFoldDB" id="A0A8H6REE3"/>
<proteinExistence type="predicted"/>
<keyword evidence="3" id="KW-1185">Reference proteome</keyword>
<protein>
    <submittedName>
        <fullName evidence="2">Uncharacterized protein</fullName>
    </submittedName>
</protein>
<evidence type="ECO:0000313" key="3">
    <source>
        <dbReference type="Proteomes" id="UP000660729"/>
    </source>
</evidence>
<organism evidence="2 3">
    <name type="scientific">Pseudocercospora fuligena</name>
    <dbReference type="NCBI Taxonomy" id="685502"/>
    <lineage>
        <taxon>Eukaryota</taxon>
        <taxon>Fungi</taxon>
        <taxon>Dikarya</taxon>
        <taxon>Ascomycota</taxon>
        <taxon>Pezizomycotina</taxon>
        <taxon>Dothideomycetes</taxon>
        <taxon>Dothideomycetidae</taxon>
        <taxon>Mycosphaerellales</taxon>
        <taxon>Mycosphaerellaceae</taxon>
        <taxon>Pseudocercospora</taxon>
    </lineage>
</organism>
<dbReference type="EMBL" id="JABCIY010000183">
    <property type="protein sequence ID" value="KAF7189581.1"/>
    <property type="molecule type" value="Genomic_DNA"/>
</dbReference>
<feature type="region of interest" description="Disordered" evidence="1">
    <location>
        <begin position="324"/>
        <end position="343"/>
    </location>
</feature>
<evidence type="ECO:0000313" key="2">
    <source>
        <dbReference type="EMBL" id="KAF7189581.1"/>
    </source>
</evidence>
<feature type="compositionally biased region" description="Low complexity" evidence="1">
    <location>
        <begin position="26"/>
        <end position="36"/>
    </location>
</feature>
<dbReference type="OrthoDB" id="3649286at2759"/>
<feature type="region of interest" description="Disordered" evidence="1">
    <location>
        <begin position="1"/>
        <end position="77"/>
    </location>
</feature>
<reference evidence="2" key="1">
    <citation type="submission" date="2020-04" db="EMBL/GenBank/DDBJ databases">
        <title>Draft genome resource of the tomato pathogen Pseudocercospora fuligena.</title>
        <authorList>
            <person name="Zaccaron A."/>
        </authorList>
    </citation>
    <scope>NUCLEOTIDE SEQUENCE</scope>
    <source>
        <strain evidence="2">PF001</strain>
    </source>
</reference>
<name>A0A8H6REE3_9PEZI</name>
<evidence type="ECO:0000256" key="1">
    <source>
        <dbReference type="SAM" id="MobiDB-lite"/>
    </source>
</evidence>
<feature type="compositionally biased region" description="Basic and acidic residues" evidence="1">
    <location>
        <begin position="326"/>
        <end position="335"/>
    </location>
</feature>
<gene>
    <name evidence="2" type="ORF">HII31_09025</name>
</gene>
<dbReference type="Proteomes" id="UP000660729">
    <property type="component" value="Unassembled WGS sequence"/>
</dbReference>
<comment type="caution">
    <text evidence="2">The sequence shown here is derived from an EMBL/GenBank/DDBJ whole genome shotgun (WGS) entry which is preliminary data.</text>
</comment>
<accession>A0A8H6REE3</accession>